<reference evidence="2 3" key="1">
    <citation type="journal article" date="2019" name="Int. J. Syst. Evol. Microbiol.">
        <title>Capsulimonas corticalis gen. nov., sp. nov., an aerobic capsulated bacterium, of a novel bacterial order, Capsulimonadales ord. nov., of the class Armatimonadia of the phylum Armatimonadetes.</title>
        <authorList>
            <person name="Li J."/>
            <person name="Kudo C."/>
            <person name="Tonouchi A."/>
        </authorList>
    </citation>
    <scope>NUCLEOTIDE SEQUENCE [LARGE SCALE GENOMIC DNA]</scope>
    <source>
        <strain evidence="2 3">AX-7</strain>
    </source>
</reference>
<dbReference type="GO" id="GO:0003676">
    <property type="term" value="F:nucleic acid binding"/>
    <property type="evidence" value="ECO:0007669"/>
    <property type="project" value="InterPro"/>
</dbReference>
<evidence type="ECO:0000313" key="3">
    <source>
        <dbReference type="Proteomes" id="UP000287394"/>
    </source>
</evidence>
<name>A0A402D630_9BACT</name>
<dbReference type="OrthoDB" id="9797116at2"/>
<evidence type="ECO:0000313" key="2">
    <source>
        <dbReference type="EMBL" id="BDI31521.1"/>
    </source>
</evidence>
<dbReference type="InterPro" id="IPR011856">
    <property type="entry name" value="tRNA_endonuc-like_dom_sf"/>
</dbReference>
<dbReference type="InterPro" id="IPR011335">
    <property type="entry name" value="Restrct_endonuc-II-like"/>
</dbReference>
<dbReference type="Gene3D" id="3.40.1350.10">
    <property type="match status" value="1"/>
</dbReference>
<accession>A0A402D630</accession>
<gene>
    <name evidence="2" type="ORF">CCAX7_35720</name>
</gene>
<sequence length="376" mass="43139">MRTFQTIIILVGENPLPAYYGVLNFATSDAHVLLLHSEKTFSFADHIKSIIHRDNDELRLQRKPELLSPLKNPFDPQELSQVMSGLRNTYPDAALNYTGGTKVMSAVAYHFWQDRLDMAFYLEEGAGVFHFADGRKEQLVGFSLGIRDLCDLHGVEMAGGVSKIPLSWDDILAIWKTYDGERPLPSDKINYGWLKENKQEWEKFLCVLTEPNQRIWREHPFPQSSHQYYKRNGFKDLHELAATKWLERLALYCASRAKPAADAVPSQHFRINDTQFESDGMLVHDNRLYYFSAGTTKIDEYCKEKMFEAAYRSSQIGGGLARSAVVCLADRDRYNNDIIETCRLTLNDPKHTIFGKPQIEAWMGGNLQTLAEFLER</sequence>
<dbReference type="EMBL" id="AP025739">
    <property type="protein sequence ID" value="BDI31521.1"/>
    <property type="molecule type" value="Genomic_DNA"/>
</dbReference>
<dbReference type="Gene3D" id="3.40.50.10770">
    <property type="entry name" value="Hypothetical protein VC1899 like domain (Restriction endonuclease-like)"/>
    <property type="match status" value="1"/>
</dbReference>
<organism evidence="2 3">
    <name type="scientific">Capsulimonas corticalis</name>
    <dbReference type="NCBI Taxonomy" id="2219043"/>
    <lineage>
        <taxon>Bacteria</taxon>
        <taxon>Bacillati</taxon>
        <taxon>Armatimonadota</taxon>
        <taxon>Armatimonadia</taxon>
        <taxon>Capsulimonadales</taxon>
        <taxon>Capsulimonadaceae</taxon>
        <taxon>Capsulimonas</taxon>
    </lineage>
</organism>
<keyword evidence="3" id="KW-1185">Reference proteome</keyword>
<feature type="domain" description="Card1 CARF" evidence="1">
    <location>
        <begin position="8"/>
        <end position="125"/>
    </location>
</feature>
<proteinExistence type="predicted"/>
<dbReference type="RefSeq" id="WP_125206381.1">
    <property type="nucleotide sequence ID" value="NZ_AP025739.1"/>
</dbReference>
<dbReference type="Pfam" id="PF23400">
    <property type="entry name" value="CARF_Card1"/>
    <property type="match status" value="1"/>
</dbReference>
<evidence type="ECO:0000259" key="1">
    <source>
        <dbReference type="Pfam" id="PF23400"/>
    </source>
</evidence>
<dbReference type="Proteomes" id="UP000287394">
    <property type="component" value="Chromosome"/>
</dbReference>
<protein>
    <recommendedName>
        <fullName evidence="1">Card1 CARF domain-containing protein</fullName>
    </recommendedName>
</protein>
<dbReference type="KEGG" id="ccot:CCAX7_35720"/>
<dbReference type="InterPro" id="IPR056339">
    <property type="entry name" value="CARF_Card1"/>
</dbReference>
<dbReference type="SUPFAM" id="SSF52980">
    <property type="entry name" value="Restriction endonuclease-like"/>
    <property type="match status" value="1"/>
</dbReference>
<dbReference type="AlphaFoldDB" id="A0A402D630"/>